<keyword evidence="1" id="KW-0863">Zinc-finger</keyword>
<feature type="domain" description="CCHC-type" evidence="2">
    <location>
        <begin position="109"/>
        <end position="124"/>
    </location>
</feature>
<accession>A0ABQ4Z363</accession>
<dbReference type="InterPro" id="IPR001878">
    <property type="entry name" value="Znf_CCHC"/>
</dbReference>
<keyword evidence="1" id="KW-0479">Metal-binding</keyword>
<dbReference type="Proteomes" id="UP001151760">
    <property type="component" value="Unassembled WGS sequence"/>
</dbReference>
<name>A0ABQ4Z363_9ASTR</name>
<proteinExistence type="predicted"/>
<keyword evidence="1" id="KW-0862">Zinc</keyword>
<keyword evidence="4" id="KW-1185">Reference proteome</keyword>
<evidence type="ECO:0000259" key="2">
    <source>
        <dbReference type="PROSITE" id="PS50158"/>
    </source>
</evidence>
<evidence type="ECO:0000313" key="4">
    <source>
        <dbReference type="Proteomes" id="UP001151760"/>
    </source>
</evidence>
<protein>
    <submittedName>
        <fullName evidence="3">UBN2 domain-containing protein</fullName>
    </submittedName>
</protein>
<gene>
    <name evidence="3" type="ORF">Tco_0751120</name>
</gene>
<evidence type="ECO:0000313" key="3">
    <source>
        <dbReference type="EMBL" id="GJS84579.1"/>
    </source>
</evidence>
<dbReference type="PROSITE" id="PS50158">
    <property type="entry name" value="ZF_CCHC"/>
    <property type="match status" value="1"/>
</dbReference>
<reference evidence="3" key="2">
    <citation type="submission" date="2022-01" db="EMBL/GenBank/DDBJ databases">
        <authorList>
            <person name="Yamashiro T."/>
            <person name="Shiraishi A."/>
            <person name="Satake H."/>
            <person name="Nakayama K."/>
        </authorList>
    </citation>
    <scope>NUCLEOTIDE SEQUENCE</scope>
</reference>
<reference evidence="3" key="1">
    <citation type="journal article" date="2022" name="Int. J. Mol. Sci.">
        <title>Draft Genome of Tanacetum Coccineum: Genomic Comparison of Closely Related Tanacetum-Family Plants.</title>
        <authorList>
            <person name="Yamashiro T."/>
            <person name="Shiraishi A."/>
            <person name="Nakayama K."/>
            <person name="Satake H."/>
        </authorList>
    </citation>
    <scope>NUCLEOTIDE SEQUENCE</scope>
</reference>
<dbReference type="Pfam" id="PF00098">
    <property type="entry name" value="zf-CCHC"/>
    <property type="match status" value="1"/>
</dbReference>
<organism evidence="3 4">
    <name type="scientific">Tanacetum coccineum</name>
    <dbReference type="NCBI Taxonomy" id="301880"/>
    <lineage>
        <taxon>Eukaryota</taxon>
        <taxon>Viridiplantae</taxon>
        <taxon>Streptophyta</taxon>
        <taxon>Embryophyta</taxon>
        <taxon>Tracheophyta</taxon>
        <taxon>Spermatophyta</taxon>
        <taxon>Magnoliopsida</taxon>
        <taxon>eudicotyledons</taxon>
        <taxon>Gunneridae</taxon>
        <taxon>Pentapetalae</taxon>
        <taxon>asterids</taxon>
        <taxon>campanulids</taxon>
        <taxon>Asterales</taxon>
        <taxon>Asteraceae</taxon>
        <taxon>Asteroideae</taxon>
        <taxon>Anthemideae</taxon>
        <taxon>Anthemidinae</taxon>
        <taxon>Tanacetum</taxon>
    </lineage>
</organism>
<evidence type="ECO:0000256" key="1">
    <source>
        <dbReference type="PROSITE-ProRule" id="PRU00047"/>
    </source>
</evidence>
<dbReference type="EMBL" id="BQNB010010985">
    <property type="protein sequence ID" value="GJS84579.1"/>
    <property type="molecule type" value="Genomic_DNA"/>
</dbReference>
<sequence>MAIEEAKDLATLPLDELIRNLKVYEMILASDGVASKPIKEKKLPVALKANVTRGQTSNDSVCQDGSDEEEEFNSMMKNLWKFFKKGNRYKDGHGNSSKGVGSSRGKHNCYVCGSKNHFVDDCPKAKMKKALCAKHTANVMLLTYGSPSWNKGEQRRSRGSTCKDIYFLPLQRYQPSNESPRYHLFVLTKGGEGKLRVRAHGREDKLLKLKIRKLTMHASSKGASLSCFVVISFAFRYIFVIIKKGEIVGELYDTFRDFGITFCSDRSAGSDFIVCRQTGRIRVTDHMAEFQRLIDPQKSGTANAPGGGLVAVLRFGFMLEKWHQSRKDTRLNPRCKTPTTVTNTHTTTSVTNANSGKDLYEGVTDALDCTLMQQLVSKDGSVMNKQLLYSSIARSNLRLVTCKDNALTWWNTHVKTLSLKLAHAMPMEVTKKIDDRQICPSGLKLRSWKFKMWNVEVKCTDVGTYSQRFQGT</sequence>
<comment type="caution">
    <text evidence="3">The sequence shown here is derived from an EMBL/GenBank/DDBJ whole genome shotgun (WGS) entry which is preliminary data.</text>
</comment>